<evidence type="ECO:0000259" key="4">
    <source>
        <dbReference type="PROSITE" id="PS01031"/>
    </source>
</evidence>
<comment type="similarity">
    <text evidence="1 2">Belongs to the small heat shock protein (HSP20) family.</text>
</comment>
<sequence length="178" mass="18397">MIREVGASIGRAVLGGVGRAASRFQERRSLSADLLESDDAYLAVFDAPGATAADVDVRFERGAVSVRIDRFREFHDDYEMVLPGRGLALDGGVELPEGAAVDPDRAEATLTESGTLEVLIPKAADESTEDGDDGGETAVVDTSAEPDSGTGSETDSGVEPGVKEGTDPDTPGDGPNTT</sequence>
<gene>
    <name evidence="5" type="ORF">KM295_03545</name>
</gene>
<dbReference type="PROSITE" id="PS01031">
    <property type="entry name" value="SHSP"/>
    <property type="match status" value="1"/>
</dbReference>
<dbReference type="Pfam" id="PF00011">
    <property type="entry name" value="HSP20"/>
    <property type="match status" value="1"/>
</dbReference>
<feature type="compositionally biased region" description="Acidic residues" evidence="3">
    <location>
        <begin position="126"/>
        <end position="135"/>
    </location>
</feature>
<evidence type="ECO:0000256" key="3">
    <source>
        <dbReference type="SAM" id="MobiDB-lite"/>
    </source>
</evidence>
<dbReference type="SUPFAM" id="SSF49764">
    <property type="entry name" value="HSP20-like chaperones"/>
    <property type="match status" value="1"/>
</dbReference>
<evidence type="ECO:0000256" key="1">
    <source>
        <dbReference type="PROSITE-ProRule" id="PRU00285"/>
    </source>
</evidence>
<evidence type="ECO:0000313" key="6">
    <source>
        <dbReference type="Proteomes" id="UP001139494"/>
    </source>
</evidence>
<dbReference type="InterPro" id="IPR008978">
    <property type="entry name" value="HSP20-like_chaperone"/>
</dbReference>
<reference evidence="5" key="1">
    <citation type="journal article" date="2023" name="Front. Microbiol.">
        <title>Genomic-based phylogenetic and metabolic analyses of the genus Natronomonas, and description of Natronomonas aquatica sp. nov.</title>
        <authorList>
            <person name="Garcia-Roldan A."/>
            <person name="Duran-Viseras A."/>
            <person name="de la Haba R.R."/>
            <person name="Corral P."/>
            <person name="Sanchez-Porro C."/>
            <person name="Ventosa A."/>
        </authorList>
    </citation>
    <scope>NUCLEOTIDE SEQUENCE</scope>
    <source>
        <strain evidence="5">F2-12</strain>
    </source>
</reference>
<comment type="caution">
    <text evidence="5">The sequence shown here is derived from an EMBL/GenBank/DDBJ whole genome shotgun (WGS) entry which is preliminary data.</text>
</comment>
<dbReference type="InterPro" id="IPR002068">
    <property type="entry name" value="A-crystallin/Hsp20_dom"/>
</dbReference>
<dbReference type="AlphaFoldDB" id="A0A9R1CRM4"/>
<accession>A0A9R1CRM4</accession>
<evidence type="ECO:0000256" key="2">
    <source>
        <dbReference type="RuleBase" id="RU003616"/>
    </source>
</evidence>
<name>A0A9R1CRM4_9EURY</name>
<feature type="region of interest" description="Disordered" evidence="3">
    <location>
        <begin position="120"/>
        <end position="178"/>
    </location>
</feature>
<feature type="domain" description="SHSP" evidence="4">
    <location>
        <begin position="21"/>
        <end position="143"/>
    </location>
</feature>
<evidence type="ECO:0000313" key="5">
    <source>
        <dbReference type="EMBL" id="MCQ4332577.1"/>
    </source>
</evidence>
<dbReference type="Proteomes" id="UP001139494">
    <property type="component" value="Unassembled WGS sequence"/>
</dbReference>
<dbReference type="Gene3D" id="2.60.40.790">
    <property type="match status" value="1"/>
</dbReference>
<keyword evidence="6" id="KW-1185">Reference proteome</keyword>
<proteinExistence type="inferred from homology"/>
<dbReference type="RefSeq" id="WP_256028504.1">
    <property type="nucleotide sequence ID" value="NZ_JAHLKM010000002.1"/>
</dbReference>
<dbReference type="EMBL" id="JAHLKM010000002">
    <property type="protein sequence ID" value="MCQ4332577.1"/>
    <property type="molecule type" value="Genomic_DNA"/>
</dbReference>
<dbReference type="CDD" id="cd06464">
    <property type="entry name" value="ACD_sHsps-like"/>
    <property type="match status" value="1"/>
</dbReference>
<protein>
    <submittedName>
        <fullName evidence="5">Hsp20/alpha crystallin family protein</fullName>
    </submittedName>
</protein>
<organism evidence="5 6">
    <name type="scientific">Natronomonas aquatica</name>
    <dbReference type="NCBI Taxonomy" id="2841590"/>
    <lineage>
        <taxon>Archaea</taxon>
        <taxon>Methanobacteriati</taxon>
        <taxon>Methanobacteriota</taxon>
        <taxon>Stenosarchaea group</taxon>
        <taxon>Halobacteria</taxon>
        <taxon>Halobacteriales</taxon>
        <taxon>Natronomonadaceae</taxon>
        <taxon>Natronomonas</taxon>
    </lineage>
</organism>